<reference evidence="1 2" key="1">
    <citation type="submission" date="2019-06" db="EMBL/GenBank/DDBJ databases">
        <title>WGS assembly of Gossypium darwinii.</title>
        <authorList>
            <person name="Chen Z.J."/>
            <person name="Sreedasyam A."/>
            <person name="Ando A."/>
            <person name="Song Q."/>
            <person name="De L."/>
            <person name="Hulse-Kemp A."/>
            <person name="Ding M."/>
            <person name="Ye W."/>
            <person name="Kirkbride R."/>
            <person name="Jenkins J."/>
            <person name="Plott C."/>
            <person name="Lovell J."/>
            <person name="Lin Y.-M."/>
            <person name="Vaughn R."/>
            <person name="Liu B."/>
            <person name="Li W."/>
            <person name="Simpson S."/>
            <person name="Scheffler B."/>
            <person name="Saski C."/>
            <person name="Grover C."/>
            <person name="Hu G."/>
            <person name="Conover J."/>
            <person name="Carlson J."/>
            <person name="Shu S."/>
            <person name="Boston L."/>
            <person name="Williams M."/>
            <person name="Peterson D."/>
            <person name="Mcgee K."/>
            <person name="Jones D."/>
            <person name="Wendel J."/>
            <person name="Stelly D."/>
            <person name="Grimwood J."/>
            <person name="Schmutz J."/>
        </authorList>
    </citation>
    <scope>NUCLEOTIDE SEQUENCE [LARGE SCALE GENOMIC DNA]</scope>
    <source>
        <strain evidence="1">1808015.09</strain>
    </source>
</reference>
<accession>A0A5D2CPL8</accession>
<sequence>MQFMDPSKKCKLDENGIISTASEPDPITKLTPQDGRKLIEQFIVDQLLDVLQDAVCCHLDVLSAVHSIADQDPSQRKLFIRGWVGILQPNPTHISILPCGNF</sequence>
<organism evidence="1 2">
    <name type="scientific">Gossypium darwinii</name>
    <name type="common">Darwin's cotton</name>
    <name type="synonym">Gossypium barbadense var. darwinii</name>
    <dbReference type="NCBI Taxonomy" id="34276"/>
    <lineage>
        <taxon>Eukaryota</taxon>
        <taxon>Viridiplantae</taxon>
        <taxon>Streptophyta</taxon>
        <taxon>Embryophyta</taxon>
        <taxon>Tracheophyta</taxon>
        <taxon>Spermatophyta</taxon>
        <taxon>Magnoliopsida</taxon>
        <taxon>eudicotyledons</taxon>
        <taxon>Gunneridae</taxon>
        <taxon>Pentapetalae</taxon>
        <taxon>rosids</taxon>
        <taxon>malvids</taxon>
        <taxon>Malvales</taxon>
        <taxon>Malvaceae</taxon>
        <taxon>Malvoideae</taxon>
        <taxon>Gossypium</taxon>
    </lineage>
</organism>
<dbReference type="AlphaFoldDB" id="A0A5D2CPL8"/>
<evidence type="ECO:0000313" key="1">
    <source>
        <dbReference type="EMBL" id="TYG71511.1"/>
    </source>
</evidence>
<keyword evidence="2" id="KW-1185">Reference proteome</keyword>
<evidence type="ECO:0000313" key="2">
    <source>
        <dbReference type="Proteomes" id="UP000323506"/>
    </source>
</evidence>
<name>A0A5D2CPL8_GOSDA</name>
<gene>
    <name evidence="1" type="ORF">ES288_D05G402500v1</name>
</gene>
<proteinExistence type="predicted"/>
<dbReference type="Proteomes" id="UP000323506">
    <property type="component" value="Chromosome D05"/>
</dbReference>
<protein>
    <submittedName>
        <fullName evidence="1">Uncharacterized protein</fullName>
    </submittedName>
</protein>
<dbReference type="EMBL" id="CM017705">
    <property type="protein sequence ID" value="TYG71511.1"/>
    <property type="molecule type" value="Genomic_DNA"/>
</dbReference>